<dbReference type="Gramene" id="OPUNC12G08640.4">
    <property type="protein sequence ID" value="OPUNC12G08640.4"/>
    <property type="gene ID" value="OPUNC12G08640"/>
</dbReference>
<dbReference type="HOGENOM" id="CLU_2816862_0_0_1"/>
<name>A0A0E0MLP2_ORYPU</name>
<evidence type="ECO:0000313" key="2">
    <source>
        <dbReference type="EnsemblPlants" id="OPUNC12G08640.4"/>
    </source>
</evidence>
<organism evidence="2">
    <name type="scientific">Oryza punctata</name>
    <name type="common">Red rice</name>
    <dbReference type="NCBI Taxonomy" id="4537"/>
    <lineage>
        <taxon>Eukaryota</taxon>
        <taxon>Viridiplantae</taxon>
        <taxon>Streptophyta</taxon>
        <taxon>Embryophyta</taxon>
        <taxon>Tracheophyta</taxon>
        <taxon>Spermatophyta</taxon>
        <taxon>Magnoliopsida</taxon>
        <taxon>Liliopsida</taxon>
        <taxon>Poales</taxon>
        <taxon>Poaceae</taxon>
        <taxon>BOP clade</taxon>
        <taxon>Oryzoideae</taxon>
        <taxon>Oryzeae</taxon>
        <taxon>Oryzinae</taxon>
        <taxon>Oryza</taxon>
    </lineage>
</organism>
<keyword evidence="3" id="KW-1185">Reference proteome</keyword>
<reference evidence="2" key="1">
    <citation type="submission" date="2015-04" db="UniProtKB">
        <authorList>
            <consortium name="EnsemblPlants"/>
        </authorList>
    </citation>
    <scope>IDENTIFICATION</scope>
</reference>
<protein>
    <submittedName>
        <fullName evidence="2">Uncharacterized protein</fullName>
    </submittedName>
</protein>
<dbReference type="EnsemblPlants" id="OPUNC12G08640.4">
    <property type="protein sequence ID" value="OPUNC12G08640.4"/>
    <property type="gene ID" value="OPUNC12G08640"/>
</dbReference>
<dbReference type="AlphaFoldDB" id="A0A0E0MLP2"/>
<proteinExistence type="predicted"/>
<reference evidence="2" key="2">
    <citation type="submission" date="2018-05" db="EMBL/GenBank/DDBJ databases">
        <title>OpunRS2 (Oryza punctata Reference Sequence Version 2).</title>
        <authorList>
            <person name="Zhang J."/>
            <person name="Kudrna D."/>
            <person name="Lee S."/>
            <person name="Talag J."/>
            <person name="Welchert J."/>
            <person name="Wing R.A."/>
        </authorList>
    </citation>
    <scope>NUCLEOTIDE SEQUENCE [LARGE SCALE GENOMIC DNA]</scope>
</reference>
<sequence length="67" mass="7353">MRESSISISVHIVCSLHRPPDDLKVGNPESPSLLKHLEHSHSGDHDGTRQQQGPAAADMFDEDKHSS</sequence>
<feature type="region of interest" description="Disordered" evidence="1">
    <location>
        <begin position="17"/>
        <end position="67"/>
    </location>
</feature>
<feature type="compositionally biased region" description="Basic and acidic residues" evidence="1">
    <location>
        <begin position="35"/>
        <end position="48"/>
    </location>
</feature>
<evidence type="ECO:0000313" key="3">
    <source>
        <dbReference type="Proteomes" id="UP000026962"/>
    </source>
</evidence>
<dbReference type="Proteomes" id="UP000026962">
    <property type="component" value="Chromosome 12"/>
</dbReference>
<evidence type="ECO:0000256" key="1">
    <source>
        <dbReference type="SAM" id="MobiDB-lite"/>
    </source>
</evidence>
<accession>A0A0E0MLP2</accession>